<evidence type="ECO:0000313" key="3">
    <source>
        <dbReference type="Proteomes" id="UP000010473"/>
    </source>
</evidence>
<dbReference type="RefSeq" id="WP_015211922.1">
    <property type="nucleotide sequence ID" value="NC_019765.1"/>
</dbReference>
<dbReference type="OrthoDB" id="129597at2"/>
<proteinExistence type="predicted"/>
<dbReference type="AlphaFoldDB" id="K9Y111"/>
<reference evidence="3" key="1">
    <citation type="journal article" date="2013" name="Proc. Natl. Acad. Sci. U.S.A.">
        <title>Improving the coverage of the cyanobacterial phylum using diversity-driven genome sequencing.</title>
        <authorList>
            <person name="Shih P.M."/>
            <person name="Wu D."/>
            <person name="Latifi A."/>
            <person name="Axen S.D."/>
            <person name="Fewer D.P."/>
            <person name="Talla E."/>
            <person name="Calteau A."/>
            <person name="Cai F."/>
            <person name="Tandeau de Marsac N."/>
            <person name="Rippka R."/>
            <person name="Herdman M."/>
            <person name="Sivonen K."/>
            <person name="Coursin T."/>
            <person name="Laurent T."/>
            <person name="Goodwin L."/>
            <person name="Nolan M."/>
            <person name="Davenport K.W."/>
            <person name="Han C.S."/>
            <person name="Rubin E.M."/>
            <person name="Eisen J.A."/>
            <person name="Woyke T."/>
            <person name="Gugger M."/>
            <person name="Kerfeld C.A."/>
        </authorList>
    </citation>
    <scope>NUCLEOTIDE SEQUENCE [LARGE SCALE GENOMIC DNA]</scope>
    <source>
        <strain evidence="3">ATCC 29371 / PCC 7437</strain>
        <plasmid evidence="3">Plasmid pSTA7437.01</plasmid>
    </source>
</reference>
<dbReference type="InterPro" id="IPR039554">
    <property type="entry name" value="HigA2-like_HTH"/>
</dbReference>
<dbReference type="EMBL" id="CP003654">
    <property type="protein sequence ID" value="AFZ38009.1"/>
    <property type="molecule type" value="Genomic_DNA"/>
</dbReference>
<dbReference type="Proteomes" id="UP000010473">
    <property type="component" value="Plasmid pSTA7437.01"/>
</dbReference>
<dbReference type="SMART" id="SM00530">
    <property type="entry name" value="HTH_XRE"/>
    <property type="match status" value="1"/>
</dbReference>
<keyword evidence="2" id="KW-0614">Plasmid</keyword>
<dbReference type="InterPro" id="IPR001387">
    <property type="entry name" value="Cro/C1-type_HTH"/>
</dbReference>
<feature type="domain" description="HTH cro/C1-type" evidence="1">
    <location>
        <begin position="35"/>
        <end position="88"/>
    </location>
</feature>
<organism evidence="2 3">
    <name type="scientific">Stanieria cyanosphaera (strain ATCC 29371 / PCC 7437)</name>
    <dbReference type="NCBI Taxonomy" id="111780"/>
    <lineage>
        <taxon>Bacteria</taxon>
        <taxon>Bacillati</taxon>
        <taxon>Cyanobacteriota</taxon>
        <taxon>Cyanophyceae</taxon>
        <taxon>Pleurocapsales</taxon>
        <taxon>Dermocarpellaceae</taxon>
        <taxon>Stanieria</taxon>
    </lineage>
</organism>
<dbReference type="KEGG" id="scs:Sta7437_4548"/>
<evidence type="ECO:0000313" key="2">
    <source>
        <dbReference type="EMBL" id="AFZ38009.1"/>
    </source>
</evidence>
<dbReference type="CDD" id="cd00093">
    <property type="entry name" value="HTH_XRE"/>
    <property type="match status" value="1"/>
</dbReference>
<name>K9Y111_STAC7</name>
<dbReference type="SUPFAM" id="SSF47413">
    <property type="entry name" value="lambda repressor-like DNA-binding domains"/>
    <property type="match status" value="1"/>
</dbReference>
<dbReference type="InterPro" id="IPR010982">
    <property type="entry name" value="Lambda_DNA-bd_dom_sf"/>
</dbReference>
<geneLocation type="plasmid" evidence="2 3">
    <name>pSTA7437.01</name>
</geneLocation>
<keyword evidence="3" id="KW-1185">Reference proteome</keyword>
<accession>K9Y111</accession>
<dbReference type="Gene3D" id="1.10.260.40">
    <property type="entry name" value="lambda repressor-like DNA-binding domains"/>
    <property type="match status" value="1"/>
</dbReference>
<evidence type="ECO:0000259" key="1">
    <source>
        <dbReference type="PROSITE" id="PS50943"/>
    </source>
</evidence>
<dbReference type="PROSITE" id="PS50943">
    <property type="entry name" value="HTH_CROC1"/>
    <property type="match status" value="1"/>
</dbReference>
<protein>
    <submittedName>
        <fullName evidence="2">Helix-turn-helix domain protein</fullName>
    </submittedName>
</protein>
<sequence>MSGHHSFNKLTAEFTAERRAEIANRASKLKTEMALNELRQAFQLSQSELASKLNVKQPAISRLEQRTDMYVSHLRQIIEAMGGQLDIVARFPDGEVKITNFDFTNSSSSNSPSN</sequence>
<dbReference type="HOGENOM" id="CLU_066192_13_1_3"/>
<gene>
    <name evidence="2" type="ordered locus">Sta7437_4548</name>
</gene>
<dbReference type="GO" id="GO:0003677">
    <property type="term" value="F:DNA binding"/>
    <property type="evidence" value="ECO:0007669"/>
    <property type="project" value="InterPro"/>
</dbReference>
<dbReference type="Pfam" id="PF13744">
    <property type="entry name" value="HTH_37"/>
    <property type="match status" value="1"/>
</dbReference>